<evidence type="ECO:0000256" key="1">
    <source>
        <dbReference type="SAM" id="MobiDB-lite"/>
    </source>
</evidence>
<sequence length="80" mass="9130">RNQRPSTGSTLLSAAHTTRLSSQRKKLSQTEKSDFIREQNKREKSIESNGDHRTATEKELSREKNSSLSSSPLKPYFHDV</sequence>
<feature type="non-terminal residue" evidence="2">
    <location>
        <position position="80"/>
    </location>
</feature>
<accession>A0A821YE53</accession>
<dbReference type="Proteomes" id="UP000663873">
    <property type="component" value="Unassembled WGS sequence"/>
</dbReference>
<comment type="caution">
    <text evidence="2">The sequence shown here is derived from an EMBL/GenBank/DDBJ whole genome shotgun (WGS) entry which is preliminary data.</text>
</comment>
<dbReference type="AlphaFoldDB" id="A0A821YE53"/>
<gene>
    <name evidence="2" type="ORF">UJA718_LOCUS48261</name>
</gene>
<keyword evidence="3" id="KW-1185">Reference proteome</keyword>
<feature type="compositionally biased region" description="Basic and acidic residues" evidence="1">
    <location>
        <begin position="28"/>
        <end position="65"/>
    </location>
</feature>
<name>A0A821YE53_9BILA</name>
<reference evidence="2" key="1">
    <citation type="submission" date="2021-02" db="EMBL/GenBank/DDBJ databases">
        <authorList>
            <person name="Nowell W R."/>
        </authorList>
    </citation>
    <scope>NUCLEOTIDE SEQUENCE</scope>
</reference>
<dbReference type="EMBL" id="CAJOBP010095623">
    <property type="protein sequence ID" value="CAF4961304.1"/>
    <property type="molecule type" value="Genomic_DNA"/>
</dbReference>
<evidence type="ECO:0000313" key="3">
    <source>
        <dbReference type="Proteomes" id="UP000663873"/>
    </source>
</evidence>
<organism evidence="2 3">
    <name type="scientific">Rotaria socialis</name>
    <dbReference type="NCBI Taxonomy" id="392032"/>
    <lineage>
        <taxon>Eukaryota</taxon>
        <taxon>Metazoa</taxon>
        <taxon>Spiralia</taxon>
        <taxon>Gnathifera</taxon>
        <taxon>Rotifera</taxon>
        <taxon>Eurotatoria</taxon>
        <taxon>Bdelloidea</taxon>
        <taxon>Philodinida</taxon>
        <taxon>Philodinidae</taxon>
        <taxon>Rotaria</taxon>
    </lineage>
</organism>
<evidence type="ECO:0000313" key="2">
    <source>
        <dbReference type="EMBL" id="CAF4961304.1"/>
    </source>
</evidence>
<proteinExistence type="predicted"/>
<protein>
    <submittedName>
        <fullName evidence="2">Uncharacterized protein</fullName>
    </submittedName>
</protein>
<feature type="compositionally biased region" description="Polar residues" evidence="1">
    <location>
        <begin position="1"/>
        <end position="21"/>
    </location>
</feature>
<feature type="non-terminal residue" evidence="2">
    <location>
        <position position="1"/>
    </location>
</feature>
<feature type="region of interest" description="Disordered" evidence="1">
    <location>
        <begin position="1"/>
        <end position="80"/>
    </location>
</feature>